<feature type="compositionally biased region" description="Polar residues" evidence="6">
    <location>
        <begin position="1"/>
        <end position="24"/>
    </location>
</feature>
<evidence type="ECO:0000256" key="1">
    <source>
        <dbReference type="ARBA" id="ARBA00022741"/>
    </source>
</evidence>
<dbReference type="CDD" id="cd00009">
    <property type="entry name" value="AAA"/>
    <property type="match status" value="1"/>
</dbReference>
<name>A0A562J0B8_9GAMM</name>
<dbReference type="EMBL" id="VLKG01000003">
    <property type="protein sequence ID" value="TWH76235.1"/>
    <property type="molecule type" value="Genomic_DNA"/>
</dbReference>
<dbReference type="Gene3D" id="1.10.10.60">
    <property type="entry name" value="Homeodomain-like"/>
    <property type="match status" value="1"/>
</dbReference>
<evidence type="ECO:0000256" key="2">
    <source>
        <dbReference type="ARBA" id="ARBA00022840"/>
    </source>
</evidence>
<dbReference type="InterPro" id="IPR027417">
    <property type="entry name" value="P-loop_NTPase"/>
</dbReference>
<keyword evidence="1" id="KW-0547">Nucleotide-binding</keyword>
<dbReference type="FunFam" id="3.40.50.300:FF:000006">
    <property type="entry name" value="DNA-binding transcriptional regulator NtrC"/>
    <property type="match status" value="1"/>
</dbReference>
<dbReference type="GO" id="GO:0006355">
    <property type="term" value="P:regulation of DNA-templated transcription"/>
    <property type="evidence" value="ECO:0007669"/>
    <property type="project" value="InterPro"/>
</dbReference>
<dbReference type="Pfam" id="PF00158">
    <property type="entry name" value="Sigma54_activat"/>
    <property type="match status" value="1"/>
</dbReference>
<keyword evidence="4" id="KW-0238">DNA-binding</keyword>
<accession>A0A562J0B8</accession>
<protein>
    <submittedName>
        <fullName evidence="8">Nif-specific regulatory protein</fullName>
    </submittedName>
</protein>
<dbReference type="PROSITE" id="PS50045">
    <property type="entry name" value="SIGMA54_INTERACT_4"/>
    <property type="match status" value="1"/>
</dbReference>
<dbReference type="InterPro" id="IPR009057">
    <property type="entry name" value="Homeodomain-like_sf"/>
</dbReference>
<dbReference type="InterPro" id="IPR025943">
    <property type="entry name" value="Sigma_54_int_dom_ATP-bd_2"/>
</dbReference>
<dbReference type="SMART" id="SM00382">
    <property type="entry name" value="AAA"/>
    <property type="match status" value="1"/>
</dbReference>
<keyword evidence="9" id="KW-1185">Reference proteome</keyword>
<dbReference type="InterPro" id="IPR002197">
    <property type="entry name" value="HTH_Fis"/>
</dbReference>
<dbReference type="PROSITE" id="PS00676">
    <property type="entry name" value="SIGMA54_INTERACT_2"/>
    <property type="match status" value="1"/>
</dbReference>
<dbReference type="Pfam" id="PF25601">
    <property type="entry name" value="AAA_lid_14"/>
    <property type="match status" value="1"/>
</dbReference>
<dbReference type="GO" id="GO:0043565">
    <property type="term" value="F:sequence-specific DNA binding"/>
    <property type="evidence" value="ECO:0007669"/>
    <property type="project" value="InterPro"/>
</dbReference>
<dbReference type="Pfam" id="PF01590">
    <property type="entry name" value="GAF"/>
    <property type="match status" value="1"/>
</dbReference>
<dbReference type="InterPro" id="IPR058031">
    <property type="entry name" value="AAA_lid_NorR"/>
</dbReference>
<dbReference type="PANTHER" id="PTHR32071">
    <property type="entry name" value="TRANSCRIPTIONAL REGULATORY PROTEIN"/>
    <property type="match status" value="1"/>
</dbReference>
<dbReference type="Gene3D" id="3.40.50.300">
    <property type="entry name" value="P-loop containing nucleotide triphosphate hydrolases"/>
    <property type="match status" value="1"/>
</dbReference>
<dbReference type="InterPro" id="IPR003593">
    <property type="entry name" value="AAA+_ATPase"/>
</dbReference>
<keyword evidence="5" id="KW-0804">Transcription</keyword>
<keyword evidence="3" id="KW-0805">Transcription regulation</keyword>
<dbReference type="PRINTS" id="PR01590">
    <property type="entry name" value="HTHFIS"/>
</dbReference>
<evidence type="ECO:0000313" key="9">
    <source>
        <dbReference type="Proteomes" id="UP000319627"/>
    </source>
</evidence>
<evidence type="ECO:0000259" key="7">
    <source>
        <dbReference type="PROSITE" id="PS50045"/>
    </source>
</evidence>
<evidence type="ECO:0000313" key="8">
    <source>
        <dbReference type="EMBL" id="TWH76235.1"/>
    </source>
</evidence>
<dbReference type="Pfam" id="PF02954">
    <property type="entry name" value="HTH_8"/>
    <property type="match status" value="1"/>
</dbReference>
<dbReference type="InterPro" id="IPR003018">
    <property type="entry name" value="GAF"/>
</dbReference>
<evidence type="ECO:0000256" key="6">
    <source>
        <dbReference type="SAM" id="MobiDB-lite"/>
    </source>
</evidence>
<comment type="caution">
    <text evidence="8">The sequence shown here is derived from an EMBL/GenBank/DDBJ whole genome shotgun (WGS) entry which is preliminary data.</text>
</comment>
<evidence type="ECO:0000256" key="3">
    <source>
        <dbReference type="ARBA" id="ARBA00023015"/>
    </source>
</evidence>
<dbReference type="SMART" id="SM00065">
    <property type="entry name" value="GAF"/>
    <property type="match status" value="1"/>
</dbReference>
<gene>
    <name evidence="8" type="ORF">LX59_01156</name>
</gene>
<dbReference type="InterPro" id="IPR029016">
    <property type="entry name" value="GAF-like_dom_sf"/>
</dbReference>
<organism evidence="8 9">
    <name type="scientific">Azomonas agilis</name>
    <dbReference type="NCBI Taxonomy" id="116849"/>
    <lineage>
        <taxon>Bacteria</taxon>
        <taxon>Pseudomonadati</taxon>
        <taxon>Pseudomonadota</taxon>
        <taxon>Gammaproteobacteria</taxon>
        <taxon>Pseudomonadales</taxon>
        <taxon>Pseudomonadaceae</taxon>
        <taxon>Azomonas</taxon>
    </lineage>
</organism>
<keyword evidence="2" id="KW-0067">ATP-binding</keyword>
<evidence type="ECO:0000256" key="5">
    <source>
        <dbReference type="ARBA" id="ARBA00023163"/>
    </source>
</evidence>
<dbReference type="AlphaFoldDB" id="A0A562J0B8"/>
<sequence>MSIQGIRPKSSSDLTQSERISTPSLGRAKPVASQLTECRHYFFLPWLLRMTHELTQTGDLAAVARIMLELMQQQLRVERASISCYDERTGQMLVHEHCGLSAEQLLFGLWNPGEHLTRQTLAQGQAVIIPDVRQEPELLAFYQRTQPLADTEVLSFICIPLTRQDRVLGSINLERPYDSLKQLRWDAEMLSALAAPLAQAAELQLMQTTWHTALKKENRQLHSALRGRFNPNNIIGHSKPMRAVYRMLEKVTRAKTTVLILGEKGVGKALVAHAIHYNGPWADKPFVSFSCANRSEELIERELFGYEQGAFPGATTQRRGRFEQANGGTLFLDEIAELPLSMQAKLLRVLQEKSFERLGSSVTIQVDLRLLAATSRPLKHCVAEGTFREELYYRLNVFPINVPPLRERLLDILALAEHFVGRYALTLGIEAPKISSAALSMLTHYHWPGNVQELEHVIEQALLCSEGQLIEPKHLPCSLHPPSLPEPPVQDLLDTRLGIAERKIIIEALTQTRGNTTEAAAQLGLTRRMLGLRMQKYDLHYKDYRV</sequence>
<dbReference type="SUPFAM" id="SSF52540">
    <property type="entry name" value="P-loop containing nucleoside triphosphate hydrolases"/>
    <property type="match status" value="1"/>
</dbReference>
<dbReference type="SUPFAM" id="SSF46689">
    <property type="entry name" value="Homeodomain-like"/>
    <property type="match status" value="1"/>
</dbReference>
<feature type="region of interest" description="Disordered" evidence="6">
    <location>
        <begin position="1"/>
        <end position="26"/>
    </location>
</feature>
<dbReference type="Gene3D" id="3.30.450.40">
    <property type="match status" value="1"/>
</dbReference>
<evidence type="ECO:0000256" key="4">
    <source>
        <dbReference type="ARBA" id="ARBA00023125"/>
    </source>
</evidence>
<feature type="domain" description="Sigma-54 factor interaction" evidence="7">
    <location>
        <begin position="234"/>
        <end position="463"/>
    </location>
</feature>
<dbReference type="RefSeq" id="WP_246118684.1">
    <property type="nucleotide sequence ID" value="NZ_VLKG01000003.1"/>
</dbReference>
<reference evidence="8 9" key="1">
    <citation type="submission" date="2019-07" db="EMBL/GenBank/DDBJ databases">
        <title>Genomic Encyclopedia of Type Strains, Phase I: the one thousand microbial genomes (KMG-I) project.</title>
        <authorList>
            <person name="Kyrpides N."/>
        </authorList>
    </citation>
    <scope>NUCLEOTIDE SEQUENCE [LARGE SCALE GENOMIC DNA]</scope>
    <source>
        <strain evidence="8 9">DSM 375</strain>
    </source>
</reference>
<dbReference type="Proteomes" id="UP000319627">
    <property type="component" value="Unassembled WGS sequence"/>
</dbReference>
<dbReference type="InterPro" id="IPR002078">
    <property type="entry name" value="Sigma_54_int"/>
</dbReference>
<dbReference type="GO" id="GO:0005524">
    <property type="term" value="F:ATP binding"/>
    <property type="evidence" value="ECO:0007669"/>
    <property type="project" value="UniProtKB-KW"/>
</dbReference>
<dbReference type="SUPFAM" id="SSF55781">
    <property type="entry name" value="GAF domain-like"/>
    <property type="match status" value="1"/>
</dbReference>
<proteinExistence type="predicted"/>
<dbReference type="Gene3D" id="1.10.8.60">
    <property type="match status" value="1"/>
</dbReference>